<gene>
    <name evidence="2" type="ORF">B0H15DRAFT_4743</name>
</gene>
<dbReference type="Pfam" id="PF17667">
    <property type="entry name" value="Pkinase_fungal"/>
    <property type="match status" value="1"/>
</dbReference>
<dbReference type="Proteomes" id="UP001222325">
    <property type="component" value="Unassembled WGS sequence"/>
</dbReference>
<dbReference type="Gene3D" id="1.10.510.10">
    <property type="entry name" value="Transferase(Phosphotransferase) domain 1"/>
    <property type="match status" value="1"/>
</dbReference>
<organism evidence="2 3">
    <name type="scientific">Mycena belliarum</name>
    <dbReference type="NCBI Taxonomy" id="1033014"/>
    <lineage>
        <taxon>Eukaryota</taxon>
        <taxon>Fungi</taxon>
        <taxon>Dikarya</taxon>
        <taxon>Basidiomycota</taxon>
        <taxon>Agaricomycotina</taxon>
        <taxon>Agaricomycetes</taxon>
        <taxon>Agaricomycetidae</taxon>
        <taxon>Agaricales</taxon>
        <taxon>Marasmiineae</taxon>
        <taxon>Mycenaceae</taxon>
        <taxon>Mycena</taxon>
    </lineage>
</organism>
<keyword evidence="3" id="KW-1185">Reference proteome</keyword>
<name>A0AAD6XUN5_9AGAR</name>
<dbReference type="SUPFAM" id="SSF56112">
    <property type="entry name" value="Protein kinase-like (PK-like)"/>
    <property type="match status" value="1"/>
</dbReference>
<dbReference type="AlphaFoldDB" id="A0AAD6XUN5"/>
<dbReference type="EMBL" id="JARJCN010000001">
    <property type="protein sequence ID" value="KAJ7104039.1"/>
    <property type="molecule type" value="Genomic_DNA"/>
</dbReference>
<evidence type="ECO:0000313" key="3">
    <source>
        <dbReference type="Proteomes" id="UP001222325"/>
    </source>
</evidence>
<dbReference type="InterPro" id="IPR011009">
    <property type="entry name" value="Kinase-like_dom_sf"/>
</dbReference>
<reference evidence="2" key="1">
    <citation type="submission" date="2023-03" db="EMBL/GenBank/DDBJ databases">
        <title>Massive genome expansion in bonnet fungi (Mycena s.s.) driven by repeated elements and novel gene families across ecological guilds.</title>
        <authorList>
            <consortium name="Lawrence Berkeley National Laboratory"/>
            <person name="Harder C.B."/>
            <person name="Miyauchi S."/>
            <person name="Viragh M."/>
            <person name="Kuo A."/>
            <person name="Thoen E."/>
            <person name="Andreopoulos B."/>
            <person name="Lu D."/>
            <person name="Skrede I."/>
            <person name="Drula E."/>
            <person name="Henrissat B."/>
            <person name="Morin E."/>
            <person name="Kohler A."/>
            <person name="Barry K."/>
            <person name="LaButti K."/>
            <person name="Morin E."/>
            <person name="Salamov A."/>
            <person name="Lipzen A."/>
            <person name="Mereny Z."/>
            <person name="Hegedus B."/>
            <person name="Baldrian P."/>
            <person name="Stursova M."/>
            <person name="Weitz H."/>
            <person name="Taylor A."/>
            <person name="Grigoriev I.V."/>
            <person name="Nagy L.G."/>
            <person name="Martin F."/>
            <person name="Kauserud H."/>
        </authorList>
    </citation>
    <scope>NUCLEOTIDE SEQUENCE</scope>
    <source>
        <strain evidence="2">CBHHK173m</strain>
    </source>
</reference>
<dbReference type="InterPro" id="IPR040976">
    <property type="entry name" value="Pkinase_fungal"/>
</dbReference>
<proteinExistence type="predicted"/>
<evidence type="ECO:0000313" key="2">
    <source>
        <dbReference type="EMBL" id="KAJ7104039.1"/>
    </source>
</evidence>
<comment type="caution">
    <text evidence="2">The sequence shown here is derived from an EMBL/GenBank/DDBJ whole genome shotgun (WGS) entry which is preliminary data.</text>
</comment>
<evidence type="ECO:0000259" key="1">
    <source>
        <dbReference type="Pfam" id="PF17667"/>
    </source>
</evidence>
<sequence length="772" mass="86997">MGVVSVDKFSPTSSKKWVKVAEDEWPSACNHARSQVEHTSMSTKPPPQDLFKWTWTIDPKASEASAALFMNVLSISAYAATARLGKPSSSPPALFYVAMPDPNRAVPLPNDSSTQDCRPDVLAFESSAFHPAPREDDPLPLQLWRLPNSPYEYIEKNLPGVLRFAPPEAHNKNTIREFESWFAEAASKRYLDLGRFCWPEVQLAIEAKLSNLNHAFVQELVYMRQQRRTQPWLRYVVGIVLTTKEMGLLRADPLGVEQTSFNKRSSRGVLEVVRICSGFARSTMFDRGQHAGFQLHDTTSLALPHLKPIDTDLFASGETNITYTHRTVRFIKLNGSHTHYPQNHTKDTTFFVHALLQDNGSLVGRCPRIFCVSREVGGGSMPRSFVGPYALKIYYADHQSECYKHDLIAVVREAQVRNVLVPSIEWRCGNVLAVRGFTADILKGYPEKQAVPGVISNREEVFALSDMKRVLAQATDFPEFTQAFVDFAEAIASLAENGLAHRDLSIGNVLLSQDVECAPAFFAEAACLVENLTRQPAVFSSRELDRRLGGVLHDLDMSGRLPHDQVNEASVPSESRFGINLFLAEASAVVPQAPQSPVPQKGFRTGTPPFMAINLLEYGPPNTAAHDLHSLLFVMCLFYWSFPTYVETPYPERVTLTARPWPSAILRWANRPGFFTTRELAGLKRIFFCHPAILRKIFEETLEGDLWLQDRRYLRLFWALYLVLWEPTKVVGEFHDRAIVEPQEVVAALRELNLYYTRNERGSLSRETNATP</sequence>
<feature type="domain" description="Fungal-type protein kinase" evidence="1">
    <location>
        <begin position="462"/>
        <end position="636"/>
    </location>
</feature>
<protein>
    <recommendedName>
        <fullName evidence="1">Fungal-type protein kinase domain-containing protein</fullName>
    </recommendedName>
</protein>
<accession>A0AAD6XUN5</accession>